<sequence length="301" mass="34346">MISKDIPHRNLQTRQNHLSFQAFQGSIMEDTHFALPPPPESAWNLDLLKKCMSQGVKIADSVIDIGGGLVVKYGERVQFEEGLATQLVATYTSVPVPRIRAIIRDETINWTFIVQDKLPGELLINLIPTLTETERTALALELKAILTELSQLDSRGPMGMVGRAPYYTHGFCGRFRLCGPWKSNTPYEFVHWLSEVLDSGITVPGPPIDDTAFDFAKPPIFSHGDFVPENILVHDGHISGIIDWECAGWYPYFWNDFIARRRLLPQFRDGKWKDMLLLMMEPYPAEFYSFHTVYKHADMFL</sequence>
<dbReference type="Pfam" id="PF01636">
    <property type="entry name" value="APH"/>
    <property type="match status" value="1"/>
</dbReference>
<evidence type="ECO:0000313" key="3">
    <source>
        <dbReference type="Proteomes" id="UP000076154"/>
    </source>
</evidence>
<evidence type="ECO:0000259" key="1">
    <source>
        <dbReference type="Pfam" id="PF01636"/>
    </source>
</evidence>
<comment type="caution">
    <text evidence="2">The sequence shown here is derived from an EMBL/GenBank/DDBJ whole genome shotgun (WGS) entry which is preliminary data.</text>
</comment>
<dbReference type="InParanoid" id="A0A369JVN1"/>
<evidence type="ECO:0000313" key="2">
    <source>
        <dbReference type="EMBL" id="RDB23434.1"/>
    </source>
</evidence>
<dbReference type="Proteomes" id="UP000076154">
    <property type="component" value="Unassembled WGS sequence"/>
</dbReference>
<dbReference type="OrthoDB" id="8300194at2759"/>
<proteinExistence type="predicted"/>
<gene>
    <name evidence="2" type="ORF">Hypma_009353</name>
</gene>
<dbReference type="AlphaFoldDB" id="A0A369JVN1"/>
<dbReference type="InterPro" id="IPR011009">
    <property type="entry name" value="Kinase-like_dom_sf"/>
</dbReference>
<dbReference type="PANTHER" id="PTHR21310">
    <property type="entry name" value="AMINOGLYCOSIDE PHOSPHOTRANSFERASE-RELATED-RELATED"/>
    <property type="match status" value="1"/>
</dbReference>
<protein>
    <recommendedName>
        <fullName evidence="1">Aminoglycoside phosphotransferase domain-containing protein</fullName>
    </recommendedName>
</protein>
<feature type="domain" description="Aminoglycoside phosphotransferase" evidence="1">
    <location>
        <begin position="78"/>
        <end position="252"/>
    </location>
</feature>
<dbReference type="SUPFAM" id="SSF56112">
    <property type="entry name" value="Protein kinase-like (PK-like)"/>
    <property type="match status" value="1"/>
</dbReference>
<dbReference type="InterPro" id="IPR002575">
    <property type="entry name" value="Aminoglycoside_PTrfase"/>
</dbReference>
<dbReference type="InterPro" id="IPR051678">
    <property type="entry name" value="AGP_Transferase"/>
</dbReference>
<dbReference type="CDD" id="cd05120">
    <property type="entry name" value="APH_ChoK_like"/>
    <property type="match status" value="1"/>
</dbReference>
<accession>A0A369JVN1</accession>
<organism evidence="2 3">
    <name type="scientific">Hypsizygus marmoreus</name>
    <name type="common">White beech mushroom</name>
    <name type="synonym">Agaricus marmoreus</name>
    <dbReference type="NCBI Taxonomy" id="39966"/>
    <lineage>
        <taxon>Eukaryota</taxon>
        <taxon>Fungi</taxon>
        <taxon>Dikarya</taxon>
        <taxon>Basidiomycota</taxon>
        <taxon>Agaricomycotina</taxon>
        <taxon>Agaricomycetes</taxon>
        <taxon>Agaricomycetidae</taxon>
        <taxon>Agaricales</taxon>
        <taxon>Tricholomatineae</taxon>
        <taxon>Lyophyllaceae</taxon>
        <taxon>Hypsizygus</taxon>
    </lineage>
</organism>
<keyword evidence="3" id="KW-1185">Reference proteome</keyword>
<dbReference type="Gene3D" id="3.90.1200.10">
    <property type="match status" value="1"/>
</dbReference>
<reference evidence="2" key="1">
    <citation type="submission" date="2018-04" db="EMBL/GenBank/DDBJ databases">
        <title>Whole genome sequencing of Hypsizygus marmoreus.</title>
        <authorList>
            <person name="Choi I.-G."/>
            <person name="Min B."/>
            <person name="Kim J.-G."/>
            <person name="Kim S."/>
            <person name="Oh Y.-L."/>
            <person name="Kong W.-S."/>
            <person name="Park H."/>
            <person name="Jeong J."/>
            <person name="Song E.-S."/>
        </authorList>
    </citation>
    <scope>NUCLEOTIDE SEQUENCE [LARGE SCALE GENOMIC DNA]</scope>
    <source>
        <strain evidence="2">51987-8</strain>
    </source>
</reference>
<dbReference type="EMBL" id="LUEZ02000046">
    <property type="protein sequence ID" value="RDB23434.1"/>
    <property type="molecule type" value="Genomic_DNA"/>
</dbReference>
<name>A0A369JVN1_HYPMA</name>
<dbReference type="PANTHER" id="PTHR21310:SF15">
    <property type="entry name" value="AMINOGLYCOSIDE PHOSPHOTRANSFERASE DOMAIN-CONTAINING PROTEIN"/>
    <property type="match status" value="1"/>
</dbReference>